<dbReference type="Proteomes" id="UP000199073">
    <property type="component" value="Unassembled WGS sequence"/>
</dbReference>
<dbReference type="Pfam" id="PF02515">
    <property type="entry name" value="CoA_transf_3"/>
    <property type="match status" value="2"/>
</dbReference>
<dbReference type="Gene3D" id="3.40.50.10540">
    <property type="entry name" value="Crotonobetainyl-coa:carnitine coa-transferase, domain 1"/>
    <property type="match status" value="3"/>
</dbReference>
<reference evidence="1 2" key="1">
    <citation type="submission" date="2016-10" db="EMBL/GenBank/DDBJ databases">
        <authorList>
            <person name="de Groot N.N."/>
        </authorList>
    </citation>
    <scope>NUCLEOTIDE SEQUENCE [LARGE SCALE GENOMIC DNA]</scope>
    <source>
        <strain evidence="1 2">DSM 12130</strain>
    </source>
</reference>
<dbReference type="InterPro" id="IPR003673">
    <property type="entry name" value="CoA-Trfase_fam_III"/>
</dbReference>
<organism evidence="1 2">
    <name type="scientific">Desulforhopalus singaporensis</name>
    <dbReference type="NCBI Taxonomy" id="91360"/>
    <lineage>
        <taxon>Bacteria</taxon>
        <taxon>Pseudomonadati</taxon>
        <taxon>Thermodesulfobacteriota</taxon>
        <taxon>Desulfobulbia</taxon>
        <taxon>Desulfobulbales</taxon>
        <taxon>Desulfocapsaceae</taxon>
        <taxon>Desulforhopalus</taxon>
    </lineage>
</organism>
<gene>
    <name evidence="1" type="ORF">SAMN05660330_02997</name>
</gene>
<name>A0A1H0TBY3_9BACT</name>
<accession>A0A1H0TBY3</accession>
<dbReference type="InterPro" id="IPR050509">
    <property type="entry name" value="CoA-transferase_III"/>
</dbReference>
<evidence type="ECO:0000313" key="1">
    <source>
        <dbReference type="EMBL" id="SDP51200.1"/>
    </source>
</evidence>
<dbReference type="GO" id="GO:0003824">
    <property type="term" value="F:catalytic activity"/>
    <property type="evidence" value="ECO:0007669"/>
    <property type="project" value="InterPro"/>
</dbReference>
<dbReference type="EMBL" id="FNJI01000023">
    <property type="protein sequence ID" value="SDP51200.1"/>
    <property type="molecule type" value="Genomic_DNA"/>
</dbReference>
<dbReference type="Gene3D" id="3.30.1540.10">
    <property type="entry name" value="formyl-coa transferase, domain 3"/>
    <property type="match status" value="1"/>
</dbReference>
<keyword evidence="2" id="KW-1185">Reference proteome</keyword>
<dbReference type="OrthoDB" id="9781472at2"/>
<dbReference type="InterPro" id="IPR044855">
    <property type="entry name" value="CoA-Trfase_III_dom3_sf"/>
</dbReference>
<sequence length="834" mass="91963">MGLPLENVRVIDFGQYVAGPAAAMILADQGAEVIRIDPPGGVRWKSPAMDTLNRRKKSIILDLKNDGDKQVAVDLIRTADILIENFRPGVMARLGLGAEQMHKVNPRLIYASIPGFAAEDKERAHLAAWEGIIAAASGQFTDMGLNRVLMGVNPSFSPLTLASGYAALLAATGISSALYAREETGQGEQIEIPIAAALMEGLVYNSMYIEDCPDRYLSLRELEIARRKKEGQALNMSYDEIQEYMDPFYRSYFCKDGRPMYVVCTCHIDHCHKALKVMGLYDQVREAGLSDLDDWYLSTSEWPEGLDCALGLYPLTKKWADLVSEMMKKRFLEKTSSEWQALFDEGNVPIVRHHYAREWLNHEHPLAAGLVHEIDHPTYGKRRQAGPVAWLKSSAELASAGTPPPAPDQHRQEILDLIETHRTDVSGPAPTTRDRGWLAGIKILDLTNVIAGPTVANTLARFGAETIKIYPVKPTFDPWNTVLIGLQVQRGKKSILLNIKTGEGKEAFKKLIGWADVVTFNGPDRQLKPLGLDPESLAKVNPRAILFQLDAWGGPKTGPRSNCLGYDDLVQASTGIMARFGGSIKTPEEHAHLGTIDVLTGFSGAFAVATALYKQRVTGETDVARTSLCACGQLLAIPFMYDYEGRAPFDEPSGPQVVGEGPLYRCYLASDQWFFLAAGTKSCGDLENITELKGAAELVGAELEHFLSERFRTETAGYWIDQLVKLDFGATTLGSLSSLREKYLSDQEAGRNGSGPTFQFTSYKDHPSGRRVDIIAPVSIRPRYSPLTIPAPAEKYGRDTREILTSLGYNAAQVDEMIEQKVASESWSKQYLPD</sequence>
<dbReference type="SUPFAM" id="SSF89796">
    <property type="entry name" value="CoA-transferase family III (CaiB/BaiF)"/>
    <property type="match status" value="2"/>
</dbReference>
<dbReference type="RefSeq" id="WP_092224265.1">
    <property type="nucleotide sequence ID" value="NZ_FNJI01000023.1"/>
</dbReference>
<dbReference type="PANTHER" id="PTHR48228">
    <property type="entry name" value="SUCCINYL-COA--D-CITRAMALATE COA-TRANSFERASE"/>
    <property type="match status" value="1"/>
</dbReference>
<dbReference type="STRING" id="91360.SAMN05660330_02997"/>
<dbReference type="PANTHER" id="PTHR48228:SF5">
    <property type="entry name" value="ALPHA-METHYLACYL-COA RACEMASE"/>
    <property type="match status" value="1"/>
</dbReference>
<dbReference type="InterPro" id="IPR023606">
    <property type="entry name" value="CoA-Trfase_III_dom_1_sf"/>
</dbReference>
<evidence type="ECO:0000313" key="2">
    <source>
        <dbReference type="Proteomes" id="UP000199073"/>
    </source>
</evidence>
<proteinExistence type="predicted"/>
<dbReference type="AlphaFoldDB" id="A0A1H0TBY3"/>
<protein>
    <submittedName>
        <fullName evidence="1">Dimethylsulfoniopropionate cleavage enzyme DddD</fullName>
    </submittedName>
</protein>